<keyword evidence="4" id="KW-1185">Reference proteome</keyword>
<evidence type="ECO:0000259" key="2">
    <source>
        <dbReference type="Pfam" id="PF01728"/>
    </source>
</evidence>
<dbReference type="AlphaFoldDB" id="A0A1Y2FDY1"/>
<dbReference type="InterPro" id="IPR050851">
    <property type="entry name" value="mRNA_Cap_2O-Ribose_MeTrfase"/>
</dbReference>
<keyword evidence="1" id="KW-0489">Methyltransferase</keyword>
<dbReference type="InterPro" id="IPR002877">
    <property type="entry name" value="RNA_MeTrfase_FtsJ_dom"/>
</dbReference>
<dbReference type="GO" id="GO:0006370">
    <property type="term" value="P:7-methylguanosine mRNA capping"/>
    <property type="evidence" value="ECO:0007669"/>
    <property type="project" value="UniProtKB-UniRule"/>
</dbReference>
<keyword evidence="1" id="KW-0808">Transferase</keyword>
<organism evidence="3 4">
    <name type="scientific">Neocallimastix californiae</name>
    <dbReference type="NCBI Taxonomy" id="1754190"/>
    <lineage>
        <taxon>Eukaryota</taxon>
        <taxon>Fungi</taxon>
        <taxon>Fungi incertae sedis</taxon>
        <taxon>Chytridiomycota</taxon>
        <taxon>Chytridiomycota incertae sedis</taxon>
        <taxon>Neocallimastigomycetes</taxon>
        <taxon>Neocallimastigales</taxon>
        <taxon>Neocallimastigaceae</taxon>
        <taxon>Neocallimastix</taxon>
    </lineage>
</organism>
<dbReference type="SUPFAM" id="SSF53335">
    <property type="entry name" value="S-adenosyl-L-methionine-dependent methyltransferases"/>
    <property type="match status" value="1"/>
</dbReference>
<protein>
    <recommendedName>
        <fullName evidence="1">Cap-specific mRNA (nucleoside-2'-O-)-methyltransferase 1</fullName>
        <ecNumber evidence="1">2.1.1.57</ecNumber>
    </recommendedName>
    <alternativeName>
        <fullName evidence="1">Cap1 2'O-ribose methyltransferase 1</fullName>
    </alternativeName>
</protein>
<dbReference type="PANTHER" id="PTHR16121:SF0">
    <property type="entry name" value="CAP-SPECIFIC MRNA (NUCLEOSIDE-2'-O-)-METHYLTRANSFERASE 1"/>
    <property type="match status" value="1"/>
</dbReference>
<dbReference type="GO" id="GO:0003676">
    <property type="term" value="F:nucleic acid binding"/>
    <property type="evidence" value="ECO:0007669"/>
    <property type="project" value="UniProtKB-UniRule"/>
</dbReference>
<proteinExistence type="predicted"/>
<comment type="function">
    <text evidence="1">S-adenosyl-L-methionine-dependent methyltransferase that mediates RNA cap1 2'-O-ribose methylation to the 5'-cap structure of RNAs. Methylates the ribose of the first nucleotide of a m(7)GpppG-capped mRNA to produce m(7)GpppNmp (cap1).</text>
</comment>
<dbReference type="PANTHER" id="PTHR16121">
    <property type="entry name" value="CAP-SPECIFIC MRNA (NUCLEOSIDE-2'-O-)-METHYLTRANSFERASE 1-RELATED"/>
    <property type="match status" value="1"/>
</dbReference>
<comment type="caution">
    <text evidence="3">The sequence shown here is derived from an EMBL/GenBank/DDBJ whole genome shotgun (WGS) entry which is preliminary data.</text>
</comment>
<sequence>MNIEYTIIYNNIDLSGSSKNIYIKSFLKYGMDLFIKKSKMNKLTYVPYSEDDVDYVNTDMHSTYPPPNYKDLQRYQQLTHAPVEKINVGNFFRQSIRTIDSSGIVDVELKYKMIMDTAKLPDYAIYSDPLLYKNLKKIKNKVLKSLHIIRNICLYCNPFYKVKSIPHFKTDNIITIAAIDNICKLFEANRKDMSSFKYLDIFSKGSFSEYFIWKAKKENLNVTGHIYNIKENNIHDGVFTPFNNEKINVDVYNCDKDSNLKNENIQKFIGTVKEKVDLICSGYMIENGDEDLLQDNIEENYYQILLTQVIITLSTLNNGGNIIIKIYDLYQSFTIELMYILAKHFEKISIVNSISSTINHCKRYIYCQNFKGAEQETIDFLYEVNQEMNETTKDGSIKWHKLMKDEKVVVTHIIENEIDEDFVDDIQSLNMKYLILQNEYYKKLLNMMFEHSKYRIDTSDVIRECQRQWNLQ</sequence>
<dbReference type="EMBL" id="MCOG01000011">
    <property type="protein sequence ID" value="ORY81055.1"/>
    <property type="molecule type" value="Genomic_DNA"/>
</dbReference>
<dbReference type="EC" id="2.1.1.57" evidence="1"/>
<keyword evidence="1" id="KW-0506">mRNA capping</keyword>
<dbReference type="GO" id="GO:0005634">
    <property type="term" value="C:nucleus"/>
    <property type="evidence" value="ECO:0007669"/>
    <property type="project" value="UniProtKB-SubCell"/>
</dbReference>
<dbReference type="Proteomes" id="UP000193920">
    <property type="component" value="Unassembled WGS sequence"/>
</dbReference>
<dbReference type="Pfam" id="PF01728">
    <property type="entry name" value="FtsJ"/>
    <property type="match status" value="1"/>
</dbReference>
<reference evidence="3 4" key="1">
    <citation type="submission" date="2016-08" db="EMBL/GenBank/DDBJ databases">
        <title>A Parts List for Fungal Cellulosomes Revealed by Comparative Genomics.</title>
        <authorList>
            <consortium name="DOE Joint Genome Institute"/>
            <person name="Haitjema C.H."/>
            <person name="Gilmore S.P."/>
            <person name="Henske J.K."/>
            <person name="Solomon K.V."/>
            <person name="De Groot R."/>
            <person name="Kuo A."/>
            <person name="Mondo S.J."/>
            <person name="Salamov A.A."/>
            <person name="Labutti K."/>
            <person name="Zhao Z."/>
            <person name="Chiniquy J."/>
            <person name="Barry K."/>
            <person name="Brewer H.M."/>
            <person name="Purvine S.O."/>
            <person name="Wright A.T."/>
            <person name="Boxma B."/>
            <person name="Van Alen T."/>
            <person name="Hackstein J.H."/>
            <person name="Baker S.E."/>
            <person name="Grigoriev I.V."/>
            <person name="O'Malley M.A."/>
        </authorList>
    </citation>
    <scope>NUCLEOTIDE SEQUENCE [LARGE SCALE GENOMIC DNA]</scope>
    <source>
        <strain evidence="3 4">G1</strain>
    </source>
</reference>
<dbReference type="Gene3D" id="3.40.50.12760">
    <property type="match status" value="1"/>
</dbReference>
<keyword evidence="1" id="KW-0507">mRNA processing</keyword>
<feature type="domain" description="Ribosomal RNA methyltransferase FtsJ" evidence="2">
    <location>
        <begin position="198"/>
        <end position="370"/>
    </location>
</feature>
<dbReference type="GO" id="GO:0005737">
    <property type="term" value="C:cytoplasm"/>
    <property type="evidence" value="ECO:0007669"/>
    <property type="project" value="TreeGrafter"/>
</dbReference>
<comment type="subcellular location">
    <subcellularLocation>
        <location evidence="1">Nucleus</location>
    </subcellularLocation>
</comment>
<comment type="catalytic activity">
    <reaction evidence="1">
        <text>a 5'-end (N(7)-methyl 5'-triphosphoguanosine)-ribonucleoside in mRNA + S-adenosyl-L-methionine = a 5'-end (N(7)-methyl 5'-triphosphoguanosine)-(2'-O-methyl-ribonucleoside) in mRNA + S-adenosyl-L-homocysteine + H(+)</text>
        <dbReference type="Rhea" id="RHEA:67020"/>
        <dbReference type="Rhea" id="RHEA-COMP:17167"/>
        <dbReference type="Rhea" id="RHEA-COMP:17168"/>
        <dbReference type="ChEBI" id="CHEBI:15378"/>
        <dbReference type="ChEBI" id="CHEBI:57856"/>
        <dbReference type="ChEBI" id="CHEBI:59789"/>
        <dbReference type="ChEBI" id="CHEBI:156461"/>
        <dbReference type="ChEBI" id="CHEBI:167609"/>
        <dbReference type="EC" id="2.1.1.57"/>
    </reaction>
</comment>
<dbReference type="GO" id="GO:0016556">
    <property type="term" value="P:mRNA modification"/>
    <property type="evidence" value="ECO:0007669"/>
    <property type="project" value="UniProtKB-UniRule"/>
</dbReference>
<accession>A0A1Y2FDY1</accession>
<dbReference type="STRING" id="1754190.A0A1Y2FDY1"/>
<evidence type="ECO:0000256" key="1">
    <source>
        <dbReference type="RuleBase" id="RU368012"/>
    </source>
</evidence>
<evidence type="ECO:0000313" key="4">
    <source>
        <dbReference type="Proteomes" id="UP000193920"/>
    </source>
</evidence>
<dbReference type="OrthoDB" id="10251234at2759"/>
<keyword evidence="1" id="KW-0539">Nucleus</keyword>
<dbReference type="InterPro" id="IPR029063">
    <property type="entry name" value="SAM-dependent_MTases_sf"/>
</dbReference>
<dbReference type="GO" id="GO:0032259">
    <property type="term" value="P:methylation"/>
    <property type="evidence" value="ECO:0007669"/>
    <property type="project" value="UniProtKB-KW"/>
</dbReference>
<evidence type="ECO:0000313" key="3">
    <source>
        <dbReference type="EMBL" id="ORY81055.1"/>
    </source>
</evidence>
<name>A0A1Y2FDY1_9FUNG</name>
<dbReference type="GO" id="GO:0004483">
    <property type="term" value="F:methyltransferase cap1 activity"/>
    <property type="evidence" value="ECO:0007669"/>
    <property type="project" value="UniProtKB-UniRule"/>
</dbReference>
<gene>
    <name evidence="3" type="ORF">LY90DRAFT_664285</name>
</gene>
<keyword evidence="1" id="KW-0949">S-adenosyl-L-methionine</keyword>